<evidence type="ECO:0000256" key="2">
    <source>
        <dbReference type="ARBA" id="ARBA00023125"/>
    </source>
</evidence>
<evidence type="ECO:0000313" key="5">
    <source>
        <dbReference type="EMBL" id="MBO2447080.1"/>
    </source>
</evidence>
<dbReference type="SMART" id="SM00345">
    <property type="entry name" value="HTH_GNTR"/>
    <property type="match status" value="1"/>
</dbReference>
<dbReference type="PANTHER" id="PTHR43537:SF45">
    <property type="entry name" value="GNTR FAMILY REGULATORY PROTEIN"/>
    <property type="match status" value="1"/>
</dbReference>
<comment type="caution">
    <text evidence="5">The sequence shown here is derived from an EMBL/GenBank/DDBJ whole genome shotgun (WGS) entry which is preliminary data.</text>
</comment>
<dbReference type="InterPro" id="IPR036388">
    <property type="entry name" value="WH-like_DNA-bd_sf"/>
</dbReference>
<evidence type="ECO:0000313" key="6">
    <source>
        <dbReference type="Proteomes" id="UP000669179"/>
    </source>
</evidence>
<dbReference type="SMART" id="SM00895">
    <property type="entry name" value="FCD"/>
    <property type="match status" value="1"/>
</dbReference>
<dbReference type="AlphaFoldDB" id="A0A939P7K0"/>
<dbReference type="SUPFAM" id="SSF46785">
    <property type="entry name" value="Winged helix' DNA-binding domain"/>
    <property type="match status" value="1"/>
</dbReference>
<name>A0A939P7K0_9ACTN</name>
<evidence type="ECO:0000259" key="4">
    <source>
        <dbReference type="PROSITE" id="PS50949"/>
    </source>
</evidence>
<dbReference type="Pfam" id="PF00392">
    <property type="entry name" value="GntR"/>
    <property type="match status" value="1"/>
</dbReference>
<protein>
    <submittedName>
        <fullName evidence="5">GntR family transcriptional regulator</fullName>
    </submittedName>
</protein>
<dbReference type="Gene3D" id="1.10.10.10">
    <property type="entry name" value="Winged helix-like DNA-binding domain superfamily/Winged helix DNA-binding domain"/>
    <property type="match status" value="1"/>
</dbReference>
<dbReference type="Proteomes" id="UP000669179">
    <property type="component" value="Unassembled WGS sequence"/>
</dbReference>
<gene>
    <name evidence="5" type="ORF">J4573_08265</name>
</gene>
<accession>A0A939P7K0</accession>
<keyword evidence="2" id="KW-0238">DNA-binding</keyword>
<dbReference type="Pfam" id="PF07729">
    <property type="entry name" value="FCD"/>
    <property type="match status" value="1"/>
</dbReference>
<dbReference type="InterPro" id="IPR000524">
    <property type="entry name" value="Tscrpt_reg_HTH_GntR"/>
</dbReference>
<organism evidence="5 6">
    <name type="scientific">Actinomadura barringtoniae</name>
    <dbReference type="NCBI Taxonomy" id="1427535"/>
    <lineage>
        <taxon>Bacteria</taxon>
        <taxon>Bacillati</taxon>
        <taxon>Actinomycetota</taxon>
        <taxon>Actinomycetes</taxon>
        <taxon>Streptosporangiales</taxon>
        <taxon>Thermomonosporaceae</taxon>
        <taxon>Actinomadura</taxon>
    </lineage>
</organism>
<evidence type="ECO:0000256" key="3">
    <source>
        <dbReference type="ARBA" id="ARBA00023163"/>
    </source>
</evidence>
<dbReference type="InterPro" id="IPR036390">
    <property type="entry name" value="WH_DNA-bd_sf"/>
</dbReference>
<dbReference type="InterPro" id="IPR011711">
    <property type="entry name" value="GntR_C"/>
</dbReference>
<dbReference type="PROSITE" id="PS50949">
    <property type="entry name" value="HTH_GNTR"/>
    <property type="match status" value="1"/>
</dbReference>
<dbReference type="Gene3D" id="1.20.120.530">
    <property type="entry name" value="GntR ligand-binding domain-like"/>
    <property type="match status" value="1"/>
</dbReference>
<dbReference type="EMBL" id="JAGEOJ010000003">
    <property type="protein sequence ID" value="MBO2447080.1"/>
    <property type="molecule type" value="Genomic_DNA"/>
</dbReference>
<keyword evidence="3" id="KW-0804">Transcription</keyword>
<proteinExistence type="predicted"/>
<dbReference type="CDD" id="cd07377">
    <property type="entry name" value="WHTH_GntR"/>
    <property type="match status" value="1"/>
</dbReference>
<dbReference type="GO" id="GO:0003677">
    <property type="term" value="F:DNA binding"/>
    <property type="evidence" value="ECO:0007669"/>
    <property type="project" value="UniProtKB-KW"/>
</dbReference>
<dbReference type="PANTHER" id="PTHR43537">
    <property type="entry name" value="TRANSCRIPTIONAL REGULATOR, GNTR FAMILY"/>
    <property type="match status" value="1"/>
</dbReference>
<dbReference type="GO" id="GO:0003700">
    <property type="term" value="F:DNA-binding transcription factor activity"/>
    <property type="evidence" value="ECO:0007669"/>
    <property type="project" value="InterPro"/>
</dbReference>
<keyword evidence="6" id="KW-1185">Reference proteome</keyword>
<reference evidence="5" key="1">
    <citation type="submission" date="2021-03" db="EMBL/GenBank/DDBJ databases">
        <authorList>
            <person name="Kanchanasin P."/>
            <person name="Saeng-In P."/>
            <person name="Phongsopitanun W."/>
            <person name="Yuki M."/>
            <person name="Kudo T."/>
            <person name="Ohkuma M."/>
            <person name="Tanasupawat S."/>
        </authorList>
    </citation>
    <scope>NUCLEOTIDE SEQUENCE</scope>
    <source>
        <strain evidence="5">GKU 128</strain>
    </source>
</reference>
<sequence length="221" mass="23997">MDAAVGLPSLGPRESLRRRVVDALRAALVTGQMGPGQIYSAPVLAEQFGVSATPVREAMLDLVKEGLIEAVPNKGFRVVELTDRDLDQLTEVRTLVEIPPVVALAGAVPPEAATRLRAIAEEIEVAAAARDLVAYIDADRRFHQMLLGLTGNAHLVRVVLDLRDRTRLFGLARLAETGELVASAREHMTLLDRLAAGDAASVERLMREHLGHVREEWAGDH</sequence>
<dbReference type="SUPFAM" id="SSF48008">
    <property type="entry name" value="GntR ligand-binding domain-like"/>
    <property type="match status" value="1"/>
</dbReference>
<feature type="domain" description="HTH gntR-type" evidence="4">
    <location>
        <begin position="14"/>
        <end position="81"/>
    </location>
</feature>
<dbReference type="InterPro" id="IPR008920">
    <property type="entry name" value="TF_FadR/GntR_C"/>
</dbReference>
<evidence type="ECO:0000256" key="1">
    <source>
        <dbReference type="ARBA" id="ARBA00023015"/>
    </source>
</evidence>
<keyword evidence="1" id="KW-0805">Transcription regulation</keyword>